<dbReference type="CDD" id="cd17324">
    <property type="entry name" value="MFS_NepI_like"/>
    <property type="match status" value="1"/>
</dbReference>
<protein>
    <submittedName>
        <fullName evidence="6">MFS transporter</fullName>
    </submittedName>
</protein>
<feature type="transmembrane region" description="Helical" evidence="4">
    <location>
        <begin position="70"/>
        <end position="93"/>
    </location>
</feature>
<feature type="transmembrane region" description="Helical" evidence="4">
    <location>
        <begin position="278"/>
        <end position="296"/>
    </location>
</feature>
<dbReference type="Proteomes" id="UP001370348">
    <property type="component" value="Chromosome"/>
</dbReference>
<sequence>MNFGREAESTGYDPSAPARARSATGMEAAKPAAGLSRGVILLFALACGLSVANIYFAHPLLDAMAHDFGISPASIGIVVTATQIGYGLGLFFIVPLGDRIDRRRLIVGQGIASTAALVVVGFAPTGAVLLGGIFVVGLLAVVVQVLVAFAATFAAPEERGAVVGSVTSGVVLGILLARFVAGVLADLGGWRSVYLTSAALTLAMAGLLYRVLPHYENGDAGRSYLELLKSVVGLFRDLPLLRVRAVLALLIFAAFNVLWAPMVLPLSAPPFSLSHTEVGLFGLAGAAGTFGAGRAGRLADRGLGQWTTGLSLALMLVSWIPIAMLGTSLWALIIGVLLLDFAIQAVHVTNQSMIFAVKPEARSRLVGGYMIFYSIGSATGSIASTTVYAWAGWSGVCALGATICAIALLFWAATRHV</sequence>
<proteinExistence type="predicted"/>
<evidence type="ECO:0000259" key="5">
    <source>
        <dbReference type="PROSITE" id="PS50850"/>
    </source>
</evidence>
<feature type="domain" description="Major facilitator superfamily (MFS) profile" evidence="5">
    <location>
        <begin position="39"/>
        <end position="417"/>
    </location>
</feature>
<feature type="transmembrane region" description="Helical" evidence="4">
    <location>
        <begin position="129"/>
        <end position="154"/>
    </location>
</feature>
<dbReference type="InterPro" id="IPR011701">
    <property type="entry name" value="MFS"/>
</dbReference>
<evidence type="ECO:0000256" key="4">
    <source>
        <dbReference type="SAM" id="Phobius"/>
    </source>
</evidence>
<evidence type="ECO:0000256" key="2">
    <source>
        <dbReference type="ARBA" id="ARBA00022989"/>
    </source>
</evidence>
<keyword evidence="2 4" id="KW-1133">Transmembrane helix</keyword>
<evidence type="ECO:0000256" key="1">
    <source>
        <dbReference type="ARBA" id="ARBA00022692"/>
    </source>
</evidence>
<feature type="transmembrane region" description="Helical" evidence="4">
    <location>
        <begin position="161"/>
        <end position="181"/>
    </location>
</feature>
<organism evidence="6 7">
    <name type="scientific">Pendulispora albinea</name>
    <dbReference type="NCBI Taxonomy" id="2741071"/>
    <lineage>
        <taxon>Bacteria</taxon>
        <taxon>Pseudomonadati</taxon>
        <taxon>Myxococcota</taxon>
        <taxon>Myxococcia</taxon>
        <taxon>Myxococcales</taxon>
        <taxon>Sorangiineae</taxon>
        <taxon>Pendulisporaceae</taxon>
        <taxon>Pendulispora</taxon>
    </lineage>
</organism>
<feature type="transmembrane region" description="Helical" evidence="4">
    <location>
        <begin position="366"/>
        <end position="384"/>
    </location>
</feature>
<dbReference type="InterPro" id="IPR036259">
    <property type="entry name" value="MFS_trans_sf"/>
</dbReference>
<dbReference type="PANTHER" id="PTHR42910">
    <property type="entry name" value="TRANSPORTER SCO4007-RELATED"/>
    <property type="match status" value="1"/>
</dbReference>
<dbReference type="EMBL" id="CP089984">
    <property type="protein sequence ID" value="WXB13928.1"/>
    <property type="molecule type" value="Genomic_DNA"/>
</dbReference>
<feature type="transmembrane region" description="Helical" evidence="4">
    <location>
        <begin position="390"/>
        <end position="413"/>
    </location>
</feature>
<dbReference type="Gene3D" id="1.20.1250.20">
    <property type="entry name" value="MFS general substrate transporter like domains"/>
    <property type="match status" value="1"/>
</dbReference>
<dbReference type="PANTHER" id="PTHR42910:SF1">
    <property type="entry name" value="MAJOR FACILITATOR SUPERFAMILY (MFS) PROFILE DOMAIN-CONTAINING PROTEIN"/>
    <property type="match status" value="1"/>
</dbReference>
<evidence type="ECO:0000256" key="3">
    <source>
        <dbReference type="ARBA" id="ARBA00023136"/>
    </source>
</evidence>
<dbReference type="InterPro" id="IPR020846">
    <property type="entry name" value="MFS_dom"/>
</dbReference>
<evidence type="ECO:0000313" key="6">
    <source>
        <dbReference type="EMBL" id="WXB13928.1"/>
    </source>
</evidence>
<evidence type="ECO:0000313" key="7">
    <source>
        <dbReference type="Proteomes" id="UP001370348"/>
    </source>
</evidence>
<feature type="transmembrane region" description="Helical" evidence="4">
    <location>
        <begin position="39"/>
        <end position="58"/>
    </location>
</feature>
<dbReference type="RefSeq" id="WP_394823544.1">
    <property type="nucleotide sequence ID" value="NZ_CP089984.1"/>
</dbReference>
<feature type="transmembrane region" description="Helical" evidence="4">
    <location>
        <begin position="105"/>
        <end position="123"/>
    </location>
</feature>
<dbReference type="Pfam" id="PF07690">
    <property type="entry name" value="MFS_1"/>
    <property type="match status" value="1"/>
</dbReference>
<name>A0ABZ2LSN4_9BACT</name>
<feature type="transmembrane region" description="Helical" evidence="4">
    <location>
        <begin position="303"/>
        <end position="322"/>
    </location>
</feature>
<dbReference type="PROSITE" id="PS50850">
    <property type="entry name" value="MFS"/>
    <property type="match status" value="1"/>
</dbReference>
<keyword evidence="1 4" id="KW-0812">Transmembrane</keyword>
<dbReference type="SUPFAM" id="SSF103473">
    <property type="entry name" value="MFS general substrate transporter"/>
    <property type="match status" value="1"/>
</dbReference>
<reference evidence="6 7" key="1">
    <citation type="submission" date="2021-12" db="EMBL/GenBank/DDBJ databases">
        <title>Discovery of the Pendulisporaceae a myxobacterial family with distinct sporulation behavior and unique specialized metabolism.</title>
        <authorList>
            <person name="Garcia R."/>
            <person name="Popoff A."/>
            <person name="Bader C.D."/>
            <person name="Loehr J."/>
            <person name="Walesch S."/>
            <person name="Walt C."/>
            <person name="Boldt J."/>
            <person name="Bunk B."/>
            <person name="Haeckl F.J.F.P.J."/>
            <person name="Gunesch A.P."/>
            <person name="Birkelbach J."/>
            <person name="Nuebel U."/>
            <person name="Pietschmann T."/>
            <person name="Bach T."/>
            <person name="Mueller R."/>
        </authorList>
    </citation>
    <scope>NUCLEOTIDE SEQUENCE [LARGE SCALE GENOMIC DNA]</scope>
    <source>
        <strain evidence="6 7">MSr11954</strain>
    </source>
</reference>
<feature type="transmembrane region" description="Helical" evidence="4">
    <location>
        <begin position="328"/>
        <end position="346"/>
    </location>
</feature>
<gene>
    <name evidence="6" type="ORF">LZC94_39630</name>
</gene>
<keyword evidence="3 4" id="KW-0472">Membrane</keyword>
<feature type="transmembrane region" description="Helical" evidence="4">
    <location>
        <begin position="193"/>
        <end position="212"/>
    </location>
</feature>
<keyword evidence="7" id="KW-1185">Reference proteome</keyword>
<accession>A0ABZ2LSN4</accession>
<feature type="transmembrane region" description="Helical" evidence="4">
    <location>
        <begin position="245"/>
        <end position="266"/>
    </location>
</feature>